<dbReference type="Proteomes" id="UP000095280">
    <property type="component" value="Unplaced"/>
</dbReference>
<feature type="region of interest" description="Disordered" evidence="1">
    <location>
        <begin position="68"/>
        <end position="132"/>
    </location>
</feature>
<reference evidence="4" key="1">
    <citation type="submission" date="2016-11" db="UniProtKB">
        <authorList>
            <consortium name="WormBaseParasite"/>
        </authorList>
    </citation>
    <scope>IDENTIFICATION</scope>
</reference>
<dbReference type="InterPro" id="IPR010515">
    <property type="entry name" value="Collagenase_NC10/endostatin"/>
</dbReference>
<name>A0A1I8H4G0_9PLAT</name>
<dbReference type="Gene3D" id="3.10.100.10">
    <property type="entry name" value="Mannose-Binding Protein A, subunit A"/>
    <property type="match status" value="1"/>
</dbReference>
<evidence type="ECO:0000256" key="1">
    <source>
        <dbReference type="SAM" id="MobiDB-lite"/>
    </source>
</evidence>
<evidence type="ECO:0000313" key="4">
    <source>
        <dbReference type="WBParaSite" id="maker-uti_cns_0004373-snap-gene-0.3-mRNA-1"/>
    </source>
</evidence>
<dbReference type="SUPFAM" id="SSF56436">
    <property type="entry name" value="C-type lectin-like"/>
    <property type="match status" value="1"/>
</dbReference>
<evidence type="ECO:0000313" key="3">
    <source>
        <dbReference type="Proteomes" id="UP000095280"/>
    </source>
</evidence>
<organism evidence="3 4">
    <name type="scientific">Macrostomum lignano</name>
    <dbReference type="NCBI Taxonomy" id="282301"/>
    <lineage>
        <taxon>Eukaryota</taxon>
        <taxon>Metazoa</taxon>
        <taxon>Spiralia</taxon>
        <taxon>Lophotrochozoa</taxon>
        <taxon>Platyhelminthes</taxon>
        <taxon>Rhabditophora</taxon>
        <taxon>Macrostomorpha</taxon>
        <taxon>Macrostomida</taxon>
        <taxon>Macrostomidae</taxon>
        <taxon>Macrostomum</taxon>
    </lineage>
</organism>
<dbReference type="Pfam" id="PF06482">
    <property type="entry name" value="Endostatin"/>
    <property type="match status" value="1"/>
</dbReference>
<sequence length="469" mass="51134">MEPTPKPICQLIAGKTVCSYHGSLLLTQLLLNITTPRQSAAVTPAIRGEHGKENHVDLVDDLSSYIGRNPNSGGGRSAGGKPISFTTNTEGDTGAPGPPGVCPDCRQLDFKGDPGEPGTDGQRGPPGTCQPEQCLAASAGLKGVSAIRKLVREELQVTANGPKGDKGEPGYCGSCGGRTVPSGRTAAGASGQALASTSVRVIATYQAFEDIAYAFEEGTLVFTKDEKILYLKTDYQLNQWIEVANYITTTASPRLRSMAPQLFLPYVVSGKKLRLVALPTKLRGDLYYKNAFSTLGADYACQDAAMLAGLTKSYFKVFLNGQFNNLDTIVHSSQRADVPVVNLYGQQLFSSYADMLRRGAWNSKVQLQDFNGRNLSQWREHHGLSEILAWQGLRQAQREANIFSQDCEGFTNRDPMKLGYATDLLSGQLFQSREITCDASQVVLCIEAFDENAVITDPADYRRRRRRRR</sequence>
<accession>A0A1I8H4G0</accession>
<dbReference type="WBParaSite" id="maker-uti_cns_0004373-snap-gene-0.3-mRNA-1">
    <property type="protein sequence ID" value="maker-uti_cns_0004373-snap-gene-0.3-mRNA-1"/>
    <property type="gene ID" value="maker-uti_cns_0004373-snap-gene-0.3"/>
</dbReference>
<dbReference type="InterPro" id="IPR016186">
    <property type="entry name" value="C-type_lectin-like/link_sf"/>
</dbReference>
<keyword evidence="3" id="KW-1185">Reference proteome</keyword>
<protein>
    <submittedName>
        <fullName evidence="4">Endostatin domain-containing protein</fullName>
    </submittedName>
</protein>
<evidence type="ECO:0000259" key="2">
    <source>
        <dbReference type="Pfam" id="PF06482"/>
    </source>
</evidence>
<feature type="domain" description="Collagenase NC10/endostatin" evidence="2">
    <location>
        <begin position="273"/>
        <end position="447"/>
    </location>
</feature>
<proteinExistence type="predicted"/>
<dbReference type="InterPro" id="IPR016187">
    <property type="entry name" value="CTDL_fold"/>
</dbReference>
<dbReference type="AlphaFoldDB" id="A0A1I8H4G0"/>